<name>M3DK67_9ACTN</name>
<reference evidence="3" key="1">
    <citation type="journal article" date="2013" name="Genome Announc.">
        <title>Draft Genome Sequence of Streptomyces bottropensis ATCC 25435, a Bottromycin-Producing Actinomycete.</title>
        <authorList>
            <person name="Zhang H."/>
            <person name="Zhou W."/>
            <person name="Zhuang Y."/>
            <person name="Liang X."/>
            <person name="Liu T."/>
        </authorList>
    </citation>
    <scope>NUCLEOTIDE SEQUENCE [LARGE SCALE GENOMIC DNA]</scope>
    <source>
        <strain evidence="3">ATCC 25435</strain>
    </source>
</reference>
<feature type="region of interest" description="Disordered" evidence="1">
    <location>
        <begin position="21"/>
        <end position="40"/>
    </location>
</feature>
<protein>
    <submittedName>
        <fullName evidence="2">Uncharacterized protein</fullName>
    </submittedName>
</protein>
<sequence length="66" mass="6801">MWVMGGLSAADVAEGCRESVRPPLQRITPSSSARDAEAGEEVVEGLRGDGQRVGIPALVALGKAPQ</sequence>
<accession>M3DK67</accession>
<dbReference type="AlphaFoldDB" id="M3DK67"/>
<dbReference type="EMBL" id="KB405057">
    <property type="protein sequence ID" value="EMF57252.1"/>
    <property type="molecule type" value="Genomic_DNA"/>
</dbReference>
<organism evidence="2 3">
    <name type="scientific">Streptomyces bottropensis ATCC 25435</name>
    <dbReference type="NCBI Taxonomy" id="1054862"/>
    <lineage>
        <taxon>Bacteria</taxon>
        <taxon>Bacillati</taxon>
        <taxon>Actinomycetota</taxon>
        <taxon>Actinomycetes</taxon>
        <taxon>Kitasatosporales</taxon>
        <taxon>Streptomycetaceae</taxon>
        <taxon>Streptomyces</taxon>
    </lineage>
</organism>
<proteinExistence type="predicted"/>
<dbReference type="Proteomes" id="UP000030760">
    <property type="component" value="Unassembled WGS sequence"/>
</dbReference>
<evidence type="ECO:0000256" key="1">
    <source>
        <dbReference type="SAM" id="MobiDB-lite"/>
    </source>
</evidence>
<evidence type="ECO:0000313" key="2">
    <source>
        <dbReference type="EMBL" id="EMF57252.1"/>
    </source>
</evidence>
<gene>
    <name evidence="2" type="ORF">SBD_1414</name>
</gene>
<evidence type="ECO:0000313" key="3">
    <source>
        <dbReference type="Proteomes" id="UP000030760"/>
    </source>
</evidence>